<gene>
    <name evidence="1" type="ORF">ACFP7A_08415</name>
</gene>
<dbReference type="Gene3D" id="1.20.120.1450">
    <property type="match status" value="1"/>
</dbReference>
<reference evidence="2" key="1">
    <citation type="journal article" date="2019" name="Int. J. Syst. Evol. Microbiol.">
        <title>The Global Catalogue of Microorganisms (GCM) 10K type strain sequencing project: providing services to taxonomists for standard genome sequencing and annotation.</title>
        <authorList>
            <consortium name="The Broad Institute Genomics Platform"/>
            <consortium name="The Broad Institute Genome Sequencing Center for Infectious Disease"/>
            <person name="Wu L."/>
            <person name="Ma J."/>
        </authorList>
    </citation>
    <scope>NUCLEOTIDE SEQUENCE [LARGE SCALE GENOMIC DNA]</scope>
    <source>
        <strain evidence="2">CCUG 42001</strain>
    </source>
</reference>
<protein>
    <submittedName>
        <fullName evidence="1">Heptaprenyl diphosphate synthase component 1</fullName>
    </submittedName>
</protein>
<dbReference type="RefSeq" id="WP_253077058.1">
    <property type="nucleotide sequence ID" value="NZ_JAMXWN010000014.1"/>
</dbReference>
<comment type="caution">
    <text evidence="1">The sequence shown here is derived from an EMBL/GenBank/DDBJ whole genome shotgun (WGS) entry which is preliminary data.</text>
</comment>
<dbReference type="EMBL" id="JBHSTQ010000007">
    <property type="protein sequence ID" value="MFC6386623.1"/>
    <property type="molecule type" value="Genomic_DNA"/>
</dbReference>
<evidence type="ECO:0000313" key="2">
    <source>
        <dbReference type="Proteomes" id="UP001596267"/>
    </source>
</evidence>
<name>A0ABW1WED2_9BACL</name>
<dbReference type="Pfam" id="PF07307">
    <property type="entry name" value="HEPPP_synt_1"/>
    <property type="match status" value="1"/>
</dbReference>
<evidence type="ECO:0000313" key="1">
    <source>
        <dbReference type="EMBL" id="MFC6386623.1"/>
    </source>
</evidence>
<sequence length="255" mass="29687">MSIYEEAELVYHQLLHEMNHPYVQKNMPKPTIDRDKLMIYYLMFRHSETTAMARTCAISVMLAEIGLNTHETMTVSPIRDKDVVKKRQLTVLSGDFYSALYYYTLVRHSKREVVKWVAEAIQNFNVQKSRFFYGKASLNWAQKIDSIRIIESALVSKIATQLGYAHFIPILSNFFLIKRLLVEKRKQENADRTSGYLLTESGEEKATLIKKLETEIKTKGDQFVDTVNTLENPTVLLSQITEFLHRRERKIIEGC</sequence>
<organism evidence="1 2">
    <name type="scientific">Sporolactobacillus kofuensis</name>
    <dbReference type="NCBI Taxonomy" id="269672"/>
    <lineage>
        <taxon>Bacteria</taxon>
        <taxon>Bacillati</taxon>
        <taxon>Bacillota</taxon>
        <taxon>Bacilli</taxon>
        <taxon>Bacillales</taxon>
        <taxon>Sporolactobacillaceae</taxon>
        <taxon>Sporolactobacillus</taxon>
    </lineage>
</organism>
<keyword evidence="2" id="KW-1185">Reference proteome</keyword>
<accession>A0ABW1WED2</accession>
<dbReference type="Proteomes" id="UP001596267">
    <property type="component" value="Unassembled WGS sequence"/>
</dbReference>
<dbReference type="InterPro" id="IPR009920">
    <property type="entry name" value="HEPPP_synth_su1"/>
</dbReference>
<proteinExistence type="predicted"/>